<feature type="transmembrane region" description="Helical" evidence="5">
    <location>
        <begin position="391"/>
        <end position="411"/>
    </location>
</feature>
<dbReference type="SUPFAM" id="SSF103473">
    <property type="entry name" value="MFS general substrate transporter"/>
    <property type="match status" value="2"/>
</dbReference>
<feature type="transmembrane region" description="Helical" evidence="5">
    <location>
        <begin position="161"/>
        <end position="178"/>
    </location>
</feature>
<feature type="transmembrane region" description="Helical" evidence="5">
    <location>
        <begin position="190"/>
        <end position="211"/>
    </location>
</feature>
<accession>A0ABZ2PLZ6</accession>
<evidence type="ECO:0000256" key="1">
    <source>
        <dbReference type="ARBA" id="ARBA00004651"/>
    </source>
</evidence>
<dbReference type="PANTHER" id="PTHR42718:SF49">
    <property type="entry name" value="EXPORT PROTEIN"/>
    <property type="match status" value="1"/>
</dbReference>
<keyword evidence="6" id="KW-0732">Signal</keyword>
<feature type="transmembrane region" description="Helical" evidence="5">
    <location>
        <begin position="45"/>
        <end position="63"/>
    </location>
</feature>
<evidence type="ECO:0000256" key="4">
    <source>
        <dbReference type="ARBA" id="ARBA00023136"/>
    </source>
</evidence>
<reference evidence="8 9" key="1">
    <citation type="submission" date="2024-03" db="EMBL/GenBank/DDBJ databases">
        <title>Natural products discovery in diverse microorganisms through a two-stage MS feature dereplication strategy.</title>
        <authorList>
            <person name="Zhang R."/>
        </authorList>
    </citation>
    <scope>NUCLEOTIDE SEQUENCE [LARGE SCALE GENOMIC DNA]</scope>
    <source>
        <strain evidence="8 9">18930</strain>
    </source>
</reference>
<feature type="transmembrane region" description="Helical" evidence="5">
    <location>
        <begin position="348"/>
        <end position="370"/>
    </location>
</feature>
<gene>
    <name evidence="8" type="ORF">WDS16_00125</name>
</gene>
<evidence type="ECO:0000256" key="2">
    <source>
        <dbReference type="ARBA" id="ARBA00022692"/>
    </source>
</evidence>
<evidence type="ECO:0000313" key="9">
    <source>
        <dbReference type="Proteomes" id="UP001432000"/>
    </source>
</evidence>
<keyword evidence="4 5" id="KW-0472">Membrane</keyword>
<keyword evidence="3 5" id="KW-1133">Transmembrane helix</keyword>
<organism evidence="8 9">
    <name type="scientific">Rhodococcus sovatensis</name>
    <dbReference type="NCBI Taxonomy" id="1805840"/>
    <lineage>
        <taxon>Bacteria</taxon>
        <taxon>Bacillati</taxon>
        <taxon>Actinomycetota</taxon>
        <taxon>Actinomycetes</taxon>
        <taxon>Mycobacteriales</taxon>
        <taxon>Nocardiaceae</taxon>
        <taxon>Rhodococcus</taxon>
    </lineage>
</organism>
<comment type="subcellular location">
    <subcellularLocation>
        <location evidence="1">Cell membrane</location>
        <topology evidence="1">Multi-pass membrane protein</topology>
    </subcellularLocation>
</comment>
<dbReference type="RefSeq" id="WP_338889579.1">
    <property type="nucleotide sequence ID" value="NZ_CP147846.1"/>
</dbReference>
<evidence type="ECO:0000256" key="5">
    <source>
        <dbReference type="SAM" id="Phobius"/>
    </source>
</evidence>
<name>A0ABZ2PLZ6_9NOCA</name>
<keyword evidence="9" id="KW-1185">Reference proteome</keyword>
<evidence type="ECO:0000256" key="3">
    <source>
        <dbReference type="ARBA" id="ARBA00022989"/>
    </source>
</evidence>
<sequence>MHRSSLTIAALGTLLTLVAFTAPLATINSTASTLGSDAAGKTWILSSMSIGLGAALLTAGTLADDFGRRRSFVVGAIVLAAGSIVCALAPNTLIFVIARILQGVGGAALVASSLGIIAHTHPVGPVRARASGVWGAAVGAGIALGPLVSAGLDRIATWRDAYWVLAVASIALAYAAHRRVGESKIDTPRGLDPVGALLLGAGVSALLAALVEGRQGWSQPLPIGLFVASALLLGMFVIVEYRGESAMLDLTLFTQPAFVAATFAALMTGAGIIALMSFMSGFLGNAYGIDALSAAFLLFVWSGTSVVTALLARRIPPRVSGGTQLAVGLLGVAVGQVFLLGLSEDSTWTRLVPGLLIAGVSSGVVNAALGREAVASVPPGRAGMGSGANNTARYVGSAVGVTVVAVLAVPVGTPTAAGLVEGWNSAVLFTTAASILGAFVVLACRSKAAAS</sequence>
<dbReference type="InterPro" id="IPR020846">
    <property type="entry name" value="MFS_dom"/>
</dbReference>
<keyword evidence="2 5" id="KW-0812">Transmembrane</keyword>
<dbReference type="InterPro" id="IPR036259">
    <property type="entry name" value="MFS_trans_sf"/>
</dbReference>
<feature type="transmembrane region" description="Helical" evidence="5">
    <location>
        <begin position="253"/>
        <end position="279"/>
    </location>
</feature>
<feature type="chain" id="PRO_5047000084" evidence="6">
    <location>
        <begin position="22"/>
        <end position="451"/>
    </location>
</feature>
<dbReference type="PANTHER" id="PTHR42718">
    <property type="entry name" value="MAJOR FACILITATOR SUPERFAMILY MULTIDRUG TRANSPORTER MFSC"/>
    <property type="match status" value="1"/>
</dbReference>
<feature type="signal peptide" evidence="6">
    <location>
        <begin position="1"/>
        <end position="21"/>
    </location>
</feature>
<dbReference type="PROSITE" id="PS50850">
    <property type="entry name" value="MFS"/>
    <property type="match status" value="1"/>
</dbReference>
<evidence type="ECO:0000313" key="8">
    <source>
        <dbReference type="EMBL" id="WXG69022.1"/>
    </source>
</evidence>
<feature type="transmembrane region" description="Helical" evidence="5">
    <location>
        <begin position="130"/>
        <end position="149"/>
    </location>
</feature>
<dbReference type="CDD" id="cd17321">
    <property type="entry name" value="MFS_MMR_MDR_like"/>
    <property type="match status" value="1"/>
</dbReference>
<protein>
    <submittedName>
        <fullName evidence="8">MFS transporter</fullName>
    </submittedName>
</protein>
<proteinExistence type="predicted"/>
<evidence type="ECO:0000256" key="6">
    <source>
        <dbReference type="SAM" id="SignalP"/>
    </source>
</evidence>
<feature type="transmembrane region" description="Helical" evidence="5">
    <location>
        <begin position="291"/>
        <end position="312"/>
    </location>
</feature>
<dbReference type="Pfam" id="PF07690">
    <property type="entry name" value="MFS_1"/>
    <property type="match status" value="1"/>
</dbReference>
<feature type="transmembrane region" description="Helical" evidence="5">
    <location>
        <begin position="96"/>
        <end position="118"/>
    </location>
</feature>
<evidence type="ECO:0000259" key="7">
    <source>
        <dbReference type="PROSITE" id="PS50850"/>
    </source>
</evidence>
<feature type="domain" description="Major facilitator superfamily (MFS) profile" evidence="7">
    <location>
        <begin position="5"/>
        <end position="449"/>
    </location>
</feature>
<feature type="transmembrane region" description="Helical" evidence="5">
    <location>
        <begin position="223"/>
        <end position="241"/>
    </location>
</feature>
<feature type="transmembrane region" description="Helical" evidence="5">
    <location>
        <begin position="72"/>
        <end position="90"/>
    </location>
</feature>
<dbReference type="EMBL" id="CP147846">
    <property type="protein sequence ID" value="WXG69022.1"/>
    <property type="molecule type" value="Genomic_DNA"/>
</dbReference>
<dbReference type="Proteomes" id="UP001432000">
    <property type="component" value="Chromosome"/>
</dbReference>
<feature type="transmembrane region" description="Helical" evidence="5">
    <location>
        <begin position="324"/>
        <end position="342"/>
    </location>
</feature>
<dbReference type="InterPro" id="IPR011701">
    <property type="entry name" value="MFS"/>
</dbReference>
<feature type="transmembrane region" description="Helical" evidence="5">
    <location>
        <begin position="423"/>
        <end position="444"/>
    </location>
</feature>
<dbReference type="Gene3D" id="1.20.1250.20">
    <property type="entry name" value="MFS general substrate transporter like domains"/>
    <property type="match status" value="2"/>
</dbReference>